<gene>
    <name evidence="1" type="ORF">S01H1_68879</name>
</gene>
<accession>X0XG03</accession>
<proteinExistence type="predicted"/>
<dbReference type="InterPro" id="IPR011009">
    <property type="entry name" value="Kinase-like_dom_sf"/>
</dbReference>
<reference evidence="1" key="1">
    <citation type="journal article" date="2014" name="Front. Microbiol.">
        <title>High frequency of phylogenetically diverse reductive dehalogenase-homologous genes in deep subseafloor sedimentary metagenomes.</title>
        <authorList>
            <person name="Kawai M."/>
            <person name="Futagami T."/>
            <person name="Toyoda A."/>
            <person name="Takaki Y."/>
            <person name="Nishi S."/>
            <person name="Hori S."/>
            <person name="Arai W."/>
            <person name="Tsubouchi T."/>
            <person name="Morono Y."/>
            <person name="Uchiyama I."/>
            <person name="Ito T."/>
            <person name="Fujiyama A."/>
            <person name="Inagaki F."/>
            <person name="Takami H."/>
        </authorList>
    </citation>
    <scope>NUCLEOTIDE SEQUENCE</scope>
    <source>
        <strain evidence="1">Expedition CK06-06</strain>
    </source>
</reference>
<dbReference type="EMBL" id="BARS01045693">
    <property type="protein sequence ID" value="GAG35563.1"/>
    <property type="molecule type" value="Genomic_DNA"/>
</dbReference>
<dbReference type="Gene3D" id="1.10.510.10">
    <property type="entry name" value="Transferase(Phosphotransferase) domain 1"/>
    <property type="match status" value="1"/>
</dbReference>
<name>X0XG03_9ZZZZ</name>
<organism evidence="1">
    <name type="scientific">marine sediment metagenome</name>
    <dbReference type="NCBI Taxonomy" id="412755"/>
    <lineage>
        <taxon>unclassified sequences</taxon>
        <taxon>metagenomes</taxon>
        <taxon>ecological metagenomes</taxon>
    </lineage>
</organism>
<dbReference type="AlphaFoldDB" id="X0XG03"/>
<protein>
    <recommendedName>
        <fullName evidence="2">Protein kinase domain-containing protein</fullName>
    </recommendedName>
</protein>
<comment type="caution">
    <text evidence="1">The sequence shown here is derived from an EMBL/GenBank/DDBJ whole genome shotgun (WGS) entry which is preliminary data.</text>
</comment>
<dbReference type="SUPFAM" id="SSF56112">
    <property type="entry name" value="Protein kinase-like (PK-like)"/>
    <property type="match status" value="1"/>
</dbReference>
<evidence type="ECO:0000313" key="1">
    <source>
        <dbReference type="EMBL" id="GAG35563.1"/>
    </source>
</evidence>
<evidence type="ECO:0008006" key="2">
    <source>
        <dbReference type="Google" id="ProtNLM"/>
    </source>
</evidence>
<sequence>MSDKEKVRSKLQTYKRIPPRILRGKLPVDSFTLDGKTYRLEKILKQDFFAATGRYVGPAGHDGKPEKAVLKHYHTEPWMGVWLEWAGKLMCDREVRHYRMLQDLDGIPRLLGRVGKSAFVHEWVEGDDLLDVKDDVPDDFFDRLEALLKALHDRGMAYVDMNKPDNVLVGPGGRPYLIDFQISFTAKPGCGRIRRRILAALQREDMYHVRKL</sequence>
<feature type="non-terminal residue" evidence="1">
    <location>
        <position position="212"/>
    </location>
</feature>